<dbReference type="KEGG" id="kba:A0U89_13975"/>
<name>A0A1D8UXT1_9PROT</name>
<sequence>MEGLVSFTNDIAIAMAWVLPAACYAAAFYCFFTGVWGIWQQHQPQNPYVGKPWVPYLSVVLAGVFAAFDRILTKSATSANLDIDVSLSSASPTGYTGSVDPIAGTGPKDAILTIVSEFALFFQMFGAWVAFFAILAWHASNTGKTNRGKMSCFLQFAFGVVLLHPQKEATWLLSYWPT</sequence>
<gene>
    <name evidence="1" type="ORF">A0U89_13975</name>
</gene>
<dbReference type="OrthoDB" id="7258424at2"/>
<accession>A0A1D8UXT1</accession>
<organism evidence="1 2">
    <name type="scientific">Kozakia baliensis</name>
    <dbReference type="NCBI Taxonomy" id="153496"/>
    <lineage>
        <taxon>Bacteria</taxon>
        <taxon>Pseudomonadati</taxon>
        <taxon>Pseudomonadota</taxon>
        <taxon>Alphaproteobacteria</taxon>
        <taxon>Acetobacterales</taxon>
        <taxon>Acetobacteraceae</taxon>
        <taxon>Kozakia</taxon>
    </lineage>
</organism>
<dbReference type="AlphaFoldDB" id="A0A1D8UXT1"/>
<keyword evidence="2" id="KW-1185">Reference proteome</keyword>
<geneLocation type="plasmid" evidence="2">
    <name>pkb14400_1</name>
</geneLocation>
<evidence type="ECO:0000313" key="1">
    <source>
        <dbReference type="EMBL" id="AOX18422.1"/>
    </source>
</evidence>
<protein>
    <submittedName>
        <fullName evidence="1">Uncharacterized protein</fullName>
    </submittedName>
</protein>
<proteinExistence type="predicted"/>
<reference evidence="1 2" key="1">
    <citation type="journal article" date="2016" name="Microb. Cell Fact.">
        <title>Dissection of exopolysaccharide biosynthesis in Kozakia baliensis.</title>
        <authorList>
            <person name="Brandt J.U."/>
            <person name="Jakob F."/>
            <person name="Behr J."/>
            <person name="Geissler A.J."/>
            <person name="Vogel R.F."/>
        </authorList>
    </citation>
    <scope>NUCLEOTIDE SEQUENCE [LARGE SCALE GENOMIC DNA]</scope>
    <source>
        <strain evidence="1 2">DSM 14400</strain>
        <plasmid evidence="2">Plasmid pkb14400_1</plasmid>
    </source>
</reference>
<dbReference type="Proteomes" id="UP000179145">
    <property type="component" value="Plasmid pKB14400_1"/>
</dbReference>
<keyword evidence="1" id="KW-0614">Plasmid</keyword>
<evidence type="ECO:0000313" key="2">
    <source>
        <dbReference type="Proteomes" id="UP000179145"/>
    </source>
</evidence>
<dbReference type="EMBL" id="CP014675">
    <property type="protein sequence ID" value="AOX18422.1"/>
    <property type="molecule type" value="Genomic_DNA"/>
</dbReference>
<dbReference type="RefSeq" id="WP_070403905.1">
    <property type="nucleotide sequence ID" value="NZ_BJVW01000016.1"/>
</dbReference>